<feature type="region of interest" description="Disordered" evidence="1">
    <location>
        <begin position="35"/>
        <end position="136"/>
    </location>
</feature>
<keyword evidence="2" id="KW-1185">Reference proteome</keyword>
<feature type="compositionally biased region" description="Basic and acidic residues" evidence="1">
    <location>
        <begin position="110"/>
        <end position="119"/>
    </location>
</feature>
<evidence type="ECO:0000313" key="3">
    <source>
        <dbReference type="RefSeq" id="XP_022157679.1"/>
    </source>
</evidence>
<dbReference type="GeneID" id="111024338"/>
<dbReference type="PANTHER" id="PTHR35741:SF1">
    <property type="entry name" value="FACTOR CWC22-LIKE PROTEIN, PUTATIVE (DUF3245)-RELATED"/>
    <property type="match status" value="1"/>
</dbReference>
<accession>A0A6J1DX89</accession>
<reference evidence="3" key="1">
    <citation type="submission" date="2025-08" db="UniProtKB">
        <authorList>
            <consortium name="RefSeq"/>
        </authorList>
    </citation>
    <scope>IDENTIFICATION</scope>
    <source>
        <strain evidence="3">OHB3-1</strain>
    </source>
</reference>
<dbReference type="KEGG" id="mcha:111024338"/>
<proteinExistence type="predicted"/>
<evidence type="ECO:0000313" key="2">
    <source>
        <dbReference type="Proteomes" id="UP000504603"/>
    </source>
</evidence>
<name>A0A6J1DX89_MOMCH</name>
<feature type="compositionally biased region" description="Acidic residues" evidence="1">
    <location>
        <begin position="99"/>
        <end position="109"/>
    </location>
</feature>
<dbReference type="PANTHER" id="PTHR35741">
    <property type="entry name" value="FACTOR CWC22-LIKE PROTEIN, PUTATIVE (DUF3245)-RELATED"/>
    <property type="match status" value="1"/>
</dbReference>
<dbReference type="Pfam" id="PF11595">
    <property type="entry name" value="DUF3245"/>
    <property type="match status" value="1"/>
</dbReference>
<dbReference type="AlphaFoldDB" id="A0A6J1DX89"/>
<feature type="compositionally biased region" description="Basic and acidic residues" evidence="1">
    <location>
        <begin position="70"/>
        <end position="94"/>
    </location>
</feature>
<dbReference type="RefSeq" id="XP_022157679.1">
    <property type="nucleotide sequence ID" value="XM_022301987.1"/>
</dbReference>
<dbReference type="OrthoDB" id="1908779at2759"/>
<sequence length="136" mass="15448">MSNMKTPQKSQPPEILKLNTALKMAEQWLNNMTPIGNDEPTVVEPENRPPRLGLGAKVSRQFRSGPSNDPLDRKLYAKLDAGKRQAARKTKEDTLILNNEDDEDDDEEESRTAMFDKKRAATPVAMPPFRSKKKQR</sequence>
<organism evidence="2 3">
    <name type="scientific">Momordica charantia</name>
    <name type="common">Bitter gourd</name>
    <name type="synonym">Balsam pear</name>
    <dbReference type="NCBI Taxonomy" id="3673"/>
    <lineage>
        <taxon>Eukaryota</taxon>
        <taxon>Viridiplantae</taxon>
        <taxon>Streptophyta</taxon>
        <taxon>Embryophyta</taxon>
        <taxon>Tracheophyta</taxon>
        <taxon>Spermatophyta</taxon>
        <taxon>Magnoliopsida</taxon>
        <taxon>eudicotyledons</taxon>
        <taxon>Gunneridae</taxon>
        <taxon>Pentapetalae</taxon>
        <taxon>rosids</taxon>
        <taxon>fabids</taxon>
        <taxon>Cucurbitales</taxon>
        <taxon>Cucurbitaceae</taxon>
        <taxon>Momordiceae</taxon>
        <taxon>Momordica</taxon>
    </lineage>
</organism>
<dbReference type="InterPro" id="IPR021641">
    <property type="entry name" value="DUF3245"/>
</dbReference>
<evidence type="ECO:0000256" key="1">
    <source>
        <dbReference type="SAM" id="MobiDB-lite"/>
    </source>
</evidence>
<gene>
    <name evidence="3" type="primary">LOC111024338</name>
</gene>
<dbReference type="Proteomes" id="UP000504603">
    <property type="component" value="Unplaced"/>
</dbReference>
<protein>
    <submittedName>
        <fullName evidence="3">Uncharacterized protein LOC111024338</fullName>
    </submittedName>
</protein>